<keyword evidence="2" id="KW-1185">Reference proteome</keyword>
<name>A0ABV3SK45_9HYPH</name>
<proteinExistence type="predicted"/>
<protein>
    <submittedName>
        <fullName evidence="1">Uncharacterized protein</fullName>
    </submittedName>
</protein>
<accession>A0ABV3SK45</accession>
<evidence type="ECO:0000313" key="2">
    <source>
        <dbReference type="Proteomes" id="UP001556692"/>
    </source>
</evidence>
<dbReference type="RefSeq" id="WP_367955013.1">
    <property type="nucleotide sequence ID" value="NZ_JBDPGJ010000003.1"/>
</dbReference>
<sequence>MKFLARMFTRRPSTIGTELERQRLGRTMPGQTGAVAAARLGYTLG</sequence>
<dbReference type="EMBL" id="JBDPGJ010000003">
    <property type="protein sequence ID" value="MEX0407145.1"/>
    <property type="molecule type" value="Genomic_DNA"/>
</dbReference>
<dbReference type="Proteomes" id="UP001556692">
    <property type="component" value="Unassembled WGS sequence"/>
</dbReference>
<reference evidence="1 2" key="1">
    <citation type="submission" date="2024-05" db="EMBL/GenBank/DDBJ databases">
        <authorList>
            <person name="Jiang F."/>
        </authorList>
    </citation>
    <scope>NUCLEOTIDE SEQUENCE [LARGE SCALE GENOMIC DNA]</scope>
    <source>
        <strain evidence="1 2">LZ166</strain>
    </source>
</reference>
<gene>
    <name evidence="1" type="ORF">ABGN05_15880</name>
</gene>
<evidence type="ECO:0000313" key="1">
    <source>
        <dbReference type="EMBL" id="MEX0407145.1"/>
    </source>
</evidence>
<comment type="caution">
    <text evidence="1">The sequence shown here is derived from an EMBL/GenBank/DDBJ whole genome shotgun (WGS) entry which is preliminary data.</text>
</comment>
<organism evidence="1 2">
    <name type="scientific">Aquibium pacificus</name>
    <dbReference type="NCBI Taxonomy" id="3153579"/>
    <lineage>
        <taxon>Bacteria</taxon>
        <taxon>Pseudomonadati</taxon>
        <taxon>Pseudomonadota</taxon>
        <taxon>Alphaproteobacteria</taxon>
        <taxon>Hyphomicrobiales</taxon>
        <taxon>Phyllobacteriaceae</taxon>
        <taxon>Aquibium</taxon>
    </lineage>
</organism>